<name>A0A0L0QS63_VIRPA</name>
<keyword evidence="3 4" id="KW-0067">ATP-binding</keyword>
<dbReference type="GO" id="GO:0016887">
    <property type="term" value="F:ATP hydrolysis activity"/>
    <property type="evidence" value="ECO:0007669"/>
    <property type="project" value="InterPro"/>
</dbReference>
<dbReference type="InterPro" id="IPR003593">
    <property type="entry name" value="AAA+_ATPase"/>
</dbReference>
<dbReference type="Gene3D" id="3.40.50.300">
    <property type="entry name" value="P-loop containing nucleotide triphosphate hydrolases"/>
    <property type="match status" value="1"/>
</dbReference>
<organism evidence="4 5">
    <name type="scientific">Virgibacillus pantothenticus</name>
    <dbReference type="NCBI Taxonomy" id="1473"/>
    <lineage>
        <taxon>Bacteria</taxon>
        <taxon>Bacillati</taxon>
        <taxon>Bacillota</taxon>
        <taxon>Bacilli</taxon>
        <taxon>Bacillales</taxon>
        <taxon>Bacillaceae</taxon>
        <taxon>Virgibacillus</taxon>
    </lineage>
</organism>
<dbReference type="InterPro" id="IPR003439">
    <property type="entry name" value="ABC_transporter-like_ATP-bd"/>
</dbReference>
<sequence>MRPLLTITDLEKQLDHLHIGPLQLTIESGTITTLAGANGAGKSTILKLMMNLAKRDKGSIQLLDIETNGSDESWKQHITYQAQTIIGWDPFTGNKLKAFISSLYPNWDELLFKQMVDLFQIPLDQRFGKLSQGVQQKLHLALTLPRNTSLLLLDEPTSFLDIPTKQKLMNLLVKWMEQDDRAIIMTSHQSADIMKLSDYIAVLKKGKLIGTFEKETLIHSHRRYWISNSNHLPAWTIPGEIFRTKRYLISNAPEQTEAFLQQEQINWTQQESLDLEEILTLLIEGR</sequence>
<dbReference type="GeneID" id="66872827"/>
<dbReference type="PANTHER" id="PTHR42939:SF3">
    <property type="entry name" value="ABC TRANSPORTER ATP-BINDING COMPONENT"/>
    <property type="match status" value="1"/>
</dbReference>
<gene>
    <name evidence="4" type="ORF">AFK71_07110</name>
</gene>
<comment type="caution">
    <text evidence="4">The sequence shown here is derived from an EMBL/GenBank/DDBJ whole genome shotgun (WGS) entry which is preliminary data.</text>
</comment>
<dbReference type="Pfam" id="PF00005">
    <property type="entry name" value="ABC_tran"/>
    <property type="match status" value="1"/>
</dbReference>
<dbReference type="InterPro" id="IPR027417">
    <property type="entry name" value="P-loop_NTPase"/>
</dbReference>
<keyword evidence="1" id="KW-0813">Transport</keyword>
<evidence type="ECO:0000256" key="2">
    <source>
        <dbReference type="ARBA" id="ARBA00022741"/>
    </source>
</evidence>
<dbReference type="Proteomes" id="UP000036780">
    <property type="component" value="Unassembled WGS sequence"/>
</dbReference>
<dbReference type="OrthoDB" id="2960217at2"/>
<dbReference type="EMBL" id="LGTO01000005">
    <property type="protein sequence ID" value="KNE21424.1"/>
    <property type="molecule type" value="Genomic_DNA"/>
</dbReference>
<dbReference type="PANTHER" id="PTHR42939">
    <property type="entry name" value="ABC TRANSPORTER ATP-BINDING PROTEIN ALBC-RELATED"/>
    <property type="match status" value="1"/>
</dbReference>
<dbReference type="SMART" id="SM00382">
    <property type="entry name" value="AAA"/>
    <property type="match status" value="1"/>
</dbReference>
<dbReference type="SUPFAM" id="SSF52540">
    <property type="entry name" value="P-loop containing nucleoside triphosphate hydrolases"/>
    <property type="match status" value="1"/>
</dbReference>
<accession>A0A0L0QS63</accession>
<evidence type="ECO:0000313" key="5">
    <source>
        <dbReference type="Proteomes" id="UP000036780"/>
    </source>
</evidence>
<dbReference type="PATRIC" id="fig|1473.5.peg.4444"/>
<keyword evidence="5" id="KW-1185">Reference proteome</keyword>
<evidence type="ECO:0000256" key="1">
    <source>
        <dbReference type="ARBA" id="ARBA00022448"/>
    </source>
</evidence>
<dbReference type="GO" id="GO:0005524">
    <property type="term" value="F:ATP binding"/>
    <property type="evidence" value="ECO:0007669"/>
    <property type="project" value="UniProtKB-KW"/>
</dbReference>
<evidence type="ECO:0000313" key="4">
    <source>
        <dbReference type="EMBL" id="KNE21424.1"/>
    </source>
</evidence>
<protein>
    <submittedName>
        <fullName evidence="4">ABC transporter ATP-binding protein</fullName>
    </submittedName>
</protein>
<dbReference type="RefSeq" id="WP_050350853.1">
    <property type="nucleotide sequence ID" value="NZ_BOSN01000004.1"/>
</dbReference>
<proteinExistence type="predicted"/>
<evidence type="ECO:0000256" key="3">
    <source>
        <dbReference type="ARBA" id="ARBA00022840"/>
    </source>
</evidence>
<dbReference type="PROSITE" id="PS50893">
    <property type="entry name" value="ABC_TRANSPORTER_2"/>
    <property type="match status" value="1"/>
</dbReference>
<dbReference type="AlphaFoldDB" id="A0A0L0QS63"/>
<dbReference type="InterPro" id="IPR051782">
    <property type="entry name" value="ABC_Transporter_VariousFunc"/>
</dbReference>
<keyword evidence="2" id="KW-0547">Nucleotide-binding</keyword>
<reference evidence="5" key="1">
    <citation type="submission" date="2015-07" db="EMBL/GenBank/DDBJ databases">
        <title>Fjat-10053 dsm26.</title>
        <authorList>
            <person name="Liu B."/>
            <person name="Wang J."/>
            <person name="Zhu Y."/>
            <person name="Liu G."/>
            <person name="Chen Q."/>
            <person name="Chen Z."/>
            <person name="Lan J."/>
            <person name="Che J."/>
            <person name="Ge C."/>
            <person name="Shi H."/>
            <person name="Pan Z."/>
            <person name="Liu X."/>
        </authorList>
    </citation>
    <scope>NUCLEOTIDE SEQUENCE [LARGE SCALE GENOMIC DNA]</scope>
    <source>
        <strain evidence="5">DSM 26</strain>
    </source>
</reference>